<gene>
    <name evidence="5" type="primary">LOC108666732</name>
</gene>
<keyword evidence="1" id="KW-0479">Metal-binding</keyword>
<keyword evidence="1" id="KW-0863">Zinc-finger</keyword>
<dbReference type="GO" id="GO:0008270">
    <property type="term" value="F:zinc ion binding"/>
    <property type="evidence" value="ECO:0007669"/>
    <property type="project" value="UniProtKB-KW"/>
</dbReference>
<sequence length="411" mass="44286">MKYDPKVTEFSFAIGMDNFVTYEPGLSSMKCKPIISTGKAFTYKNKFLGQGPLTDNTQATPGEIPVATVISSMSSKREAITKPMLQPNLCLYEVVSMLKCCSCNAVFHDMTSLLHHYQTTHLADSEGPPVCIRVSTADKKTLHQCNQRTVVCHKCGSTIPASTLEGFASKVNIPACKENNISEANLSPANNPFYETASSSSFPSSMNLLDSVDTPGSERAGDNFITTAADCSALDERSPSPDPINHHHPTEGFQDSSCPDTAISFLDESYLNNKYVARDLVNTSTLANSSTSADVLFVNSTSSSGQVEDNSTDGSSVFSEDDDDVSGHSEGKKDAGNDCATQVYVLDVLGGTDMEDVSQSNDAELLEQPPRRHLKLTGNPAPPPLVPKKPKIHKFVACSWRLLPSMSTVCS</sequence>
<keyword evidence="4" id="KW-1185">Reference proteome</keyword>
<keyword evidence="1" id="KW-0862">Zinc</keyword>
<dbReference type="InterPro" id="IPR013087">
    <property type="entry name" value="Znf_C2H2_type"/>
</dbReference>
<feature type="domain" description="C2H2-type" evidence="3">
    <location>
        <begin position="98"/>
        <end position="126"/>
    </location>
</feature>
<dbReference type="PROSITE" id="PS00028">
    <property type="entry name" value="ZINC_FINGER_C2H2_1"/>
    <property type="match status" value="1"/>
</dbReference>
<evidence type="ECO:0000256" key="1">
    <source>
        <dbReference type="PROSITE-ProRule" id="PRU00042"/>
    </source>
</evidence>
<name>A0A8B7N781_HYAAZ</name>
<dbReference type="RefSeq" id="XP_018009139.1">
    <property type="nucleotide sequence ID" value="XM_018153650.2"/>
</dbReference>
<feature type="compositionally biased region" description="Basic and acidic residues" evidence="2">
    <location>
        <begin position="234"/>
        <end position="250"/>
    </location>
</feature>
<reference evidence="5" key="1">
    <citation type="submission" date="2025-08" db="UniProtKB">
        <authorList>
            <consortium name="RefSeq"/>
        </authorList>
    </citation>
    <scope>IDENTIFICATION</scope>
    <source>
        <tissue evidence="5">Whole organism</tissue>
    </source>
</reference>
<feature type="region of interest" description="Disordered" evidence="2">
    <location>
        <begin position="300"/>
        <end position="336"/>
    </location>
</feature>
<dbReference type="KEGG" id="hazt:108666732"/>
<evidence type="ECO:0000256" key="2">
    <source>
        <dbReference type="SAM" id="MobiDB-lite"/>
    </source>
</evidence>
<dbReference type="GeneID" id="108666732"/>
<protein>
    <submittedName>
        <fullName evidence="5">Uncharacterized protein LOC108666732</fullName>
    </submittedName>
</protein>
<dbReference type="OrthoDB" id="5876240at2759"/>
<feature type="region of interest" description="Disordered" evidence="2">
    <location>
        <begin position="233"/>
        <end position="257"/>
    </location>
</feature>
<organism evidence="4 5">
    <name type="scientific">Hyalella azteca</name>
    <name type="common">Amphipod</name>
    <dbReference type="NCBI Taxonomy" id="294128"/>
    <lineage>
        <taxon>Eukaryota</taxon>
        <taxon>Metazoa</taxon>
        <taxon>Ecdysozoa</taxon>
        <taxon>Arthropoda</taxon>
        <taxon>Crustacea</taxon>
        <taxon>Multicrustacea</taxon>
        <taxon>Malacostraca</taxon>
        <taxon>Eumalacostraca</taxon>
        <taxon>Peracarida</taxon>
        <taxon>Amphipoda</taxon>
        <taxon>Senticaudata</taxon>
        <taxon>Talitrida</taxon>
        <taxon>Talitroidea</taxon>
        <taxon>Hyalellidae</taxon>
        <taxon>Hyalella</taxon>
    </lineage>
</organism>
<evidence type="ECO:0000259" key="3">
    <source>
        <dbReference type="PROSITE" id="PS50157"/>
    </source>
</evidence>
<evidence type="ECO:0000313" key="4">
    <source>
        <dbReference type="Proteomes" id="UP000694843"/>
    </source>
</evidence>
<dbReference type="Proteomes" id="UP000694843">
    <property type="component" value="Unplaced"/>
</dbReference>
<evidence type="ECO:0000313" key="5">
    <source>
        <dbReference type="RefSeq" id="XP_018009139.1"/>
    </source>
</evidence>
<proteinExistence type="predicted"/>
<feature type="compositionally biased region" description="Polar residues" evidence="2">
    <location>
        <begin position="300"/>
        <end position="309"/>
    </location>
</feature>
<feature type="compositionally biased region" description="Basic and acidic residues" evidence="2">
    <location>
        <begin position="325"/>
        <end position="336"/>
    </location>
</feature>
<dbReference type="AlphaFoldDB" id="A0A8B7N781"/>
<accession>A0A8B7N781</accession>
<dbReference type="PROSITE" id="PS50157">
    <property type="entry name" value="ZINC_FINGER_C2H2_2"/>
    <property type="match status" value="1"/>
</dbReference>